<evidence type="ECO:0000313" key="10">
    <source>
        <dbReference type="Proteomes" id="UP000276301"/>
    </source>
</evidence>
<dbReference type="PANTHER" id="PTHR42930">
    <property type="entry name" value="PHOSPHATE-SPECIFIC TRANSPORT SYSTEM ACCESSORY PROTEIN PHOU"/>
    <property type="match status" value="1"/>
</dbReference>
<evidence type="ECO:0000256" key="5">
    <source>
        <dbReference type="ARBA" id="ARBA00022490"/>
    </source>
</evidence>
<feature type="domain" description="PhoU" evidence="8">
    <location>
        <begin position="119"/>
        <end position="204"/>
    </location>
</feature>
<reference evidence="9 10" key="1">
    <citation type="submission" date="2018-10" db="EMBL/GenBank/DDBJ databases">
        <title>Anaerotruncus faecis sp. nov., isolated from human feces.</title>
        <authorList>
            <person name="Wang Y.-J."/>
        </authorList>
    </citation>
    <scope>NUCLEOTIDE SEQUENCE [LARGE SCALE GENOMIC DNA]</scope>
    <source>
        <strain evidence="9 10">22A2-44</strain>
    </source>
</reference>
<dbReference type="SUPFAM" id="SSF109755">
    <property type="entry name" value="PhoU-like"/>
    <property type="match status" value="1"/>
</dbReference>
<evidence type="ECO:0000256" key="1">
    <source>
        <dbReference type="ARBA" id="ARBA00004496"/>
    </source>
</evidence>
<evidence type="ECO:0000256" key="6">
    <source>
        <dbReference type="ARBA" id="ARBA00022592"/>
    </source>
</evidence>
<dbReference type="Proteomes" id="UP000276301">
    <property type="component" value="Unassembled WGS sequence"/>
</dbReference>
<comment type="function">
    <text evidence="7">Plays a role in the regulation of phosphate uptake.</text>
</comment>
<evidence type="ECO:0000256" key="7">
    <source>
        <dbReference type="PIRNR" id="PIRNR003107"/>
    </source>
</evidence>
<gene>
    <name evidence="9" type="primary">phoU</name>
    <name evidence="9" type="ORF">D4A47_07055</name>
</gene>
<dbReference type="AlphaFoldDB" id="A0A498CMB6"/>
<organism evidence="9 10">
    <name type="scientific">Anaerotruncus massiliensis</name>
    <name type="common">ex Liu et al. 2021</name>
    <dbReference type="NCBI Taxonomy" id="2321404"/>
    <lineage>
        <taxon>Bacteria</taxon>
        <taxon>Bacillati</taxon>
        <taxon>Bacillota</taxon>
        <taxon>Clostridia</taxon>
        <taxon>Eubacteriales</taxon>
        <taxon>Oscillospiraceae</taxon>
        <taxon>Anaerotruncus</taxon>
    </lineage>
</organism>
<dbReference type="RefSeq" id="WP_101552765.1">
    <property type="nucleotide sequence ID" value="NZ_DBFNFR010000039.1"/>
</dbReference>
<comment type="subunit">
    <text evidence="3 7">Homodimer.</text>
</comment>
<feature type="domain" description="PhoU" evidence="8">
    <location>
        <begin position="16"/>
        <end position="103"/>
    </location>
</feature>
<dbReference type="InterPro" id="IPR028366">
    <property type="entry name" value="PhoU"/>
</dbReference>
<dbReference type="PIRSF" id="PIRSF003107">
    <property type="entry name" value="PhoU"/>
    <property type="match status" value="1"/>
</dbReference>
<dbReference type="FunFam" id="1.20.58.220:FF:000004">
    <property type="entry name" value="Phosphate-specific transport system accessory protein PhoU"/>
    <property type="match status" value="1"/>
</dbReference>
<dbReference type="Gene3D" id="1.20.58.220">
    <property type="entry name" value="Phosphate transport system protein phou homolog 2, domain 2"/>
    <property type="match status" value="1"/>
</dbReference>
<protein>
    <recommendedName>
        <fullName evidence="7">Phosphate-specific transport system accessory protein PhoU</fullName>
    </recommendedName>
</protein>
<keyword evidence="4 7" id="KW-0813">Transport</keyword>
<dbReference type="Pfam" id="PF01895">
    <property type="entry name" value="PhoU"/>
    <property type="match status" value="2"/>
</dbReference>
<dbReference type="PANTHER" id="PTHR42930:SF3">
    <property type="entry name" value="PHOSPHATE-SPECIFIC TRANSPORT SYSTEM ACCESSORY PROTEIN PHOU"/>
    <property type="match status" value="1"/>
</dbReference>
<name>A0A498CMB6_9FIRM</name>
<evidence type="ECO:0000256" key="4">
    <source>
        <dbReference type="ARBA" id="ARBA00022448"/>
    </source>
</evidence>
<dbReference type="GO" id="GO:0006817">
    <property type="term" value="P:phosphate ion transport"/>
    <property type="evidence" value="ECO:0007669"/>
    <property type="project" value="UniProtKB-KW"/>
</dbReference>
<evidence type="ECO:0000256" key="3">
    <source>
        <dbReference type="ARBA" id="ARBA00011738"/>
    </source>
</evidence>
<dbReference type="NCBIfam" id="TIGR02135">
    <property type="entry name" value="phoU_full"/>
    <property type="match status" value="1"/>
</dbReference>
<dbReference type="EMBL" id="RCHT01000008">
    <property type="protein sequence ID" value="RLL11652.1"/>
    <property type="molecule type" value="Genomic_DNA"/>
</dbReference>
<keyword evidence="10" id="KW-1185">Reference proteome</keyword>
<accession>A0A498CMB6</accession>
<comment type="subcellular location">
    <subcellularLocation>
        <location evidence="1 7">Cytoplasm</location>
    </subcellularLocation>
</comment>
<proteinExistence type="inferred from homology"/>
<dbReference type="GO" id="GO:0030643">
    <property type="term" value="P:intracellular phosphate ion homeostasis"/>
    <property type="evidence" value="ECO:0007669"/>
    <property type="project" value="InterPro"/>
</dbReference>
<evidence type="ECO:0000256" key="2">
    <source>
        <dbReference type="ARBA" id="ARBA00008107"/>
    </source>
</evidence>
<keyword evidence="6 7" id="KW-0592">Phosphate transport</keyword>
<dbReference type="InterPro" id="IPR038078">
    <property type="entry name" value="PhoU-like_sf"/>
</dbReference>
<dbReference type="GO" id="GO:0005737">
    <property type="term" value="C:cytoplasm"/>
    <property type="evidence" value="ECO:0007669"/>
    <property type="project" value="UniProtKB-SubCell"/>
</dbReference>
<comment type="similarity">
    <text evidence="2 7">Belongs to the PhoU family.</text>
</comment>
<evidence type="ECO:0000259" key="8">
    <source>
        <dbReference type="Pfam" id="PF01895"/>
    </source>
</evidence>
<keyword evidence="5 7" id="KW-0963">Cytoplasm</keyword>
<dbReference type="InterPro" id="IPR026022">
    <property type="entry name" value="PhoU_dom"/>
</dbReference>
<sequence>MRNRFDQELSALNNELIEMGALIERAIDDASRALLEKDPALARQAIGQGARVDEKEKQIERRCLRLLLQQQPVAADLRMISTALKMITDMERIGDQAEDISEIALRLIDDGCAGSLEHIPQMAWATVRMVTGAVDAFVARDLDRARAVIACDDIVDDLFNQVRDDIVRLIREDGADGEEAIDLVMVAKYFERIGDHATNIAEWVVFSITGEHGNERVI</sequence>
<dbReference type="GO" id="GO:0045936">
    <property type="term" value="P:negative regulation of phosphate metabolic process"/>
    <property type="evidence" value="ECO:0007669"/>
    <property type="project" value="InterPro"/>
</dbReference>
<evidence type="ECO:0000313" key="9">
    <source>
        <dbReference type="EMBL" id="RLL11652.1"/>
    </source>
</evidence>
<comment type="caution">
    <text evidence="9">The sequence shown here is derived from an EMBL/GenBank/DDBJ whole genome shotgun (WGS) entry which is preliminary data.</text>
</comment>